<evidence type="ECO:0000256" key="9">
    <source>
        <dbReference type="ARBA" id="ARBA00023136"/>
    </source>
</evidence>
<dbReference type="InterPro" id="IPR029016">
    <property type="entry name" value="GAF-like_dom_sf"/>
</dbReference>
<dbReference type="PANTHER" id="PTHR43304">
    <property type="entry name" value="PHYTOCHROME-LIKE PROTEIN CPH1"/>
    <property type="match status" value="1"/>
</dbReference>
<dbReference type="CDD" id="cd00130">
    <property type="entry name" value="PAS"/>
    <property type="match status" value="1"/>
</dbReference>
<dbReference type="InterPro" id="IPR000014">
    <property type="entry name" value="PAS"/>
</dbReference>
<dbReference type="Gene3D" id="3.30.450.350">
    <property type="entry name" value="CHASE domain"/>
    <property type="match status" value="1"/>
</dbReference>
<dbReference type="SUPFAM" id="SSF55781">
    <property type="entry name" value="GAF domain-like"/>
    <property type="match status" value="1"/>
</dbReference>
<dbReference type="PRINTS" id="PR00344">
    <property type="entry name" value="BCTRLSENSOR"/>
</dbReference>
<evidence type="ECO:0000256" key="8">
    <source>
        <dbReference type="ARBA" id="ARBA00022989"/>
    </source>
</evidence>
<feature type="domain" description="PAC" evidence="12">
    <location>
        <begin position="584"/>
        <end position="636"/>
    </location>
</feature>
<dbReference type="EC" id="2.7.13.3" evidence="3"/>
<dbReference type="SUPFAM" id="SSF55785">
    <property type="entry name" value="PYP-like sensor domain (PAS domain)"/>
    <property type="match status" value="1"/>
</dbReference>
<dbReference type="InterPro" id="IPR005467">
    <property type="entry name" value="His_kinase_dom"/>
</dbReference>
<reference evidence="15" key="1">
    <citation type="journal article" date="2019" name="Int. J. Syst. Evol. Microbiol.">
        <title>The Global Catalogue of Microorganisms (GCM) 10K type strain sequencing project: providing services to taxonomists for standard genome sequencing and annotation.</title>
        <authorList>
            <consortium name="The Broad Institute Genomics Platform"/>
            <consortium name="The Broad Institute Genome Sequencing Center for Infectious Disease"/>
            <person name="Wu L."/>
            <person name="Ma J."/>
        </authorList>
    </citation>
    <scope>NUCLEOTIDE SEQUENCE [LARGE SCALE GENOMIC DNA]</scope>
    <source>
        <strain evidence="15">ZS-35-S2</strain>
    </source>
</reference>
<dbReference type="InterPro" id="IPR035965">
    <property type="entry name" value="PAS-like_dom_sf"/>
</dbReference>
<gene>
    <name evidence="14" type="ORF">ACFSKQ_00755</name>
</gene>
<dbReference type="Proteomes" id="UP001597371">
    <property type="component" value="Unassembled WGS sequence"/>
</dbReference>
<dbReference type="InterPro" id="IPR052162">
    <property type="entry name" value="Sensor_kinase/Photoreceptor"/>
</dbReference>
<feature type="coiled-coil region" evidence="10">
    <location>
        <begin position="317"/>
        <end position="351"/>
    </location>
</feature>
<keyword evidence="9" id="KW-0472">Membrane</keyword>
<dbReference type="Pfam" id="PF03924">
    <property type="entry name" value="CHASE"/>
    <property type="match status" value="1"/>
</dbReference>
<dbReference type="Pfam" id="PF08447">
    <property type="entry name" value="PAS_3"/>
    <property type="match status" value="1"/>
</dbReference>
<dbReference type="PROSITE" id="PS50113">
    <property type="entry name" value="PAC"/>
    <property type="match status" value="1"/>
</dbReference>
<dbReference type="SMART" id="SM01079">
    <property type="entry name" value="CHASE"/>
    <property type="match status" value="1"/>
</dbReference>
<feature type="domain" description="Histidine kinase" evidence="11">
    <location>
        <begin position="647"/>
        <end position="876"/>
    </location>
</feature>
<evidence type="ECO:0000259" key="12">
    <source>
        <dbReference type="PROSITE" id="PS50113"/>
    </source>
</evidence>
<dbReference type="SMART" id="SM00387">
    <property type="entry name" value="HATPase_c"/>
    <property type="match status" value="1"/>
</dbReference>
<protein>
    <recommendedName>
        <fullName evidence="3">histidine kinase</fullName>
        <ecNumber evidence="3">2.7.13.3</ecNumber>
    </recommendedName>
</protein>
<keyword evidence="5" id="KW-0808">Transferase</keyword>
<keyword evidence="7" id="KW-0418">Kinase</keyword>
<keyword evidence="15" id="KW-1185">Reference proteome</keyword>
<dbReference type="PANTHER" id="PTHR43304:SF1">
    <property type="entry name" value="PAC DOMAIN-CONTAINING PROTEIN"/>
    <property type="match status" value="1"/>
</dbReference>
<evidence type="ECO:0000256" key="6">
    <source>
        <dbReference type="ARBA" id="ARBA00022692"/>
    </source>
</evidence>
<dbReference type="Gene3D" id="3.30.565.10">
    <property type="entry name" value="Histidine kinase-like ATPase, C-terminal domain"/>
    <property type="match status" value="1"/>
</dbReference>
<dbReference type="Pfam" id="PF13185">
    <property type="entry name" value="GAF_2"/>
    <property type="match status" value="1"/>
</dbReference>
<dbReference type="SMART" id="SM00086">
    <property type="entry name" value="PAC"/>
    <property type="match status" value="1"/>
</dbReference>
<organism evidence="14 15">
    <name type="scientific">Aureimonas populi</name>
    <dbReference type="NCBI Taxonomy" id="1701758"/>
    <lineage>
        <taxon>Bacteria</taxon>
        <taxon>Pseudomonadati</taxon>
        <taxon>Pseudomonadota</taxon>
        <taxon>Alphaproteobacteria</taxon>
        <taxon>Hyphomicrobiales</taxon>
        <taxon>Aurantimonadaceae</taxon>
        <taxon>Aureimonas</taxon>
    </lineage>
</organism>
<dbReference type="SUPFAM" id="SSF47384">
    <property type="entry name" value="Homodimeric domain of signal transducing histidine kinase"/>
    <property type="match status" value="1"/>
</dbReference>
<dbReference type="Pfam" id="PF02518">
    <property type="entry name" value="HATPase_c"/>
    <property type="match status" value="1"/>
</dbReference>
<evidence type="ECO:0000256" key="10">
    <source>
        <dbReference type="SAM" id="Coils"/>
    </source>
</evidence>
<keyword evidence="10" id="KW-0175">Coiled coil</keyword>
<evidence type="ECO:0000256" key="7">
    <source>
        <dbReference type="ARBA" id="ARBA00022777"/>
    </source>
</evidence>
<dbReference type="InterPro" id="IPR036097">
    <property type="entry name" value="HisK_dim/P_sf"/>
</dbReference>
<comment type="catalytic activity">
    <reaction evidence="1">
        <text>ATP + protein L-histidine = ADP + protein N-phospho-L-histidine.</text>
        <dbReference type="EC" id="2.7.13.3"/>
    </reaction>
</comment>
<accession>A0ABW5CHJ4</accession>
<evidence type="ECO:0000256" key="3">
    <source>
        <dbReference type="ARBA" id="ARBA00012438"/>
    </source>
</evidence>
<proteinExistence type="predicted"/>
<evidence type="ECO:0000259" key="11">
    <source>
        <dbReference type="PROSITE" id="PS50109"/>
    </source>
</evidence>
<dbReference type="CDD" id="cd00075">
    <property type="entry name" value="HATPase"/>
    <property type="match status" value="1"/>
</dbReference>
<feature type="domain" description="CHASE" evidence="13">
    <location>
        <begin position="53"/>
        <end position="280"/>
    </location>
</feature>
<dbReference type="InterPro" id="IPR000700">
    <property type="entry name" value="PAS-assoc_C"/>
</dbReference>
<dbReference type="PROSITE" id="PS50839">
    <property type="entry name" value="CHASE"/>
    <property type="match status" value="1"/>
</dbReference>
<dbReference type="InterPro" id="IPR003018">
    <property type="entry name" value="GAF"/>
</dbReference>
<keyword evidence="4" id="KW-0597">Phosphoprotein</keyword>
<dbReference type="Gene3D" id="1.10.287.130">
    <property type="match status" value="1"/>
</dbReference>
<dbReference type="RefSeq" id="WP_209740477.1">
    <property type="nucleotide sequence ID" value="NZ_CP072611.1"/>
</dbReference>
<name>A0ABW5CHJ4_9HYPH</name>
<evidence type="ECO:0000256" key="4">
    <source>
        <dbReference type="ARBA" id="ARBA00022553"/>
    </source>
</evidence>
<dbReference type="SUPFAM" id="SSF55874">
    <property type="entry name" value="ATPase domain of HSP90 chaperone/DNA topoisomerase II/histidine kinase"/>
    <property type="match status" value="1"/>
</dbReference>
<dbReference type="InterPro" id="IPR036890">
    <property type="entry name" value="HATPase_C_sf"/>
</dbReference>
<sequence>MGTAVVTLQFKRLSDARDAERFERLVDQRVEAISDRIDTYVALLRGAAGLFSANETVSRQDFASYVARLAVAELYPGIQGIGFAGWFDAGERRAVETQMREEGFPGFRVTPPEPREQYSAIVFLEPQDERNAAAIGYDMYTDPVRREAMERARDHGVPALSGMVELVQEIDQDKQPGFLIYLPVYEDNLFPVTVEERRALLAGWAYSPFRARDLFSRAIDKTGAFGGRDLVYSVHDGLEPSAGNLLYRSAELERTQGGGEPTGTATRQVIEIAGRSWTVDFAPGASFARDSYADLLPYLFGLGFLATLFLTAAAFAQARTTLEAEKARADLQEETERLERLNRVGNALASELDMERLVRTVIEAATSLSGAAYGAFFERIAPGVDGNPDEAWRLFSLAGAPREAFTRFGLPRPTDLFSPTFAGGGVVRSADVSRDARYGSLGGMPKGHLPVRSYLAVPVVSRSGERLGALLFGHPEPGMFAEKEEKLIAGFAGQAAAALENARLLASVKAGQDRFKAAVQAVRGILWTTDAKGRMVGEQPGWQSMTGQAVEQYQDGGWSAAIHPDDLARTLELWSAAVEEKRTFVHEHRVLRVDGSFGTFAVRAVPVRDADGSVREWVGVHTDITEQREAQTELKESNEEIQRFAYIVSHDLRAPLVNVMGFTSELSAVKDELLASASKPADDPARIEAESDFDEALGFIKAGIVKMERLIAAILKLSREGRRTFTPEPLDMPTLLQGLADAQRHQAEEIEATVEIAPDLPRLVSDRLSVEQIFGNLIDNAIKYSHPDRPALIRITGEERGQRVVYRVKDNGRGIEAKDRDRVFDLFRRAGQQDRPGEGIGLAHVKALVRALGGRIELSSQAGAGTTFTVVMPRVAAKPPEES</sequence>
<comment type="subcellular location">
    <subcellularLocation>
        <location evidence="2">Membrane</location>
    </subcellularLocation>
</comment>
<evidence type="ECO:0000256" key="1">
    <source>
        <dbReference type="ARBA" id="ARBA00000085"/>
    </source>
</evidence>
<dbReference type="InterPro" id="IPR004358">
    <property type="entry name" value="Sig_transdc_His_kin-like_C"/>
</dbReference>
<dbReference type="InterPro" id="IPR001610">
    <property type="entry name" value="PAC"/>
</dbReference>
<evidence type="ECO:0000313" key="15">
    <source>
        <dbReference type="Proteomes" id="UP001597371"/>
    </source>
</evidence>
<keyword evidence="6" id="KW-0812">Transmembrane</keyword>
<dbReference type="CDD" id="cd00082">
    <property type="entry name" value="HisKA"/>
    <property type="match status" value="1"/>
</dbReference>
<dbReference type="InterPro" id="IPR042240">
    <property type="entry name" value="CHASE_sf"/>
</dbReference>
<dbReference type="NCBIfam" id="TIGR00229">
    <property type="entry name" value="sensory_box"/>
    <property type="match status" value="1"/>
</dbReference>
<dbReference type="PROSITE" id="PS50109">
    <property type="entry name" value="HIS_KIN"/>
    <property type="match status" value="1"/>
</dbReference>
<keyword evidence="8" id="KW-1133">Transmembrane helix</keyword>
<dbReference type="SMART" id="SM00065">
    <property type="entry name" value="GAF"/>
    <property type="match status" value="1"/>
</dbReference>
<dbReference type="InterPro" id="IPR003594">
    <property type="entry name" value="HATPase_dom"/>
</dbReference>
<evidence type="ECO:0000256" key="5">
    <source>
        <dbReference type="ARBA" id="ARBA00022679"/>
    </source>
</evidence>
<evidence type="ECO:0000259" key="13">
    <source>
        <dbReference type="PROSITE" id="PS50839"/>
    </source>
</evidence>
<dbReference type="InterPro" id="IPR003661">
    <property type="entry name" value="HisK_dim/P_dom"/>
</dbReference>
<dbReference type="EMBL" id="JBHUIJ010000002">
    <property type="protein sequence ID" value="MFD2235992.1"/>
    <property type="molecule type" value="Genomic_DNA"/>
</dbReference>
<dbReference type="InterPro" id="IPR006189">
    <property type="entry name" value="CHASE_dom"/>
</dbReference>
<evidence type="ECO:0000313" key="14">
    <source>
        <dbReference type="EMBL" id="MFD2235992.1"/>
    </source>
</evidence>
<dbReference type="Gene3D" id="3.30.450.20">
    <property type="entry name" value="PAS domain"/>
    <property type="match status" value="1"/>
</dbReference>
<dbReference type="InterPro" id="IPR013655">
    <property type="entry name" value="PAS_fold_3"/>
</dbReference>
<evidence type="ECO:0000256" key="2">
    <source>
        <dbReference type="ARBA" id="ARBA00004370"/>
    </source>
</evidence>
<comment type="caution">
    <text evidence="14">The sequence shown here is derived from an EMBL/GenBank/DDBJ whole genome shotgun (WGS) entry which is preliminary data.</text>
</comment>
<dbReference type="Gene3D" id="3.30.450.40">
    <property type="match status" value="1"/>
</dbReference>